<feature type="compositionally biased region" description="Basic and acidic residues" evidence="1">
    <location>
        <begin position="1229"/>
        <end position="1243"/>
    </location>
</feature>
<feature type="region of interest" description="Disordered" evidence="1">
    <location>
        <begin position="1074"/>
        <end position="1094"/>
    </location>
</feature>
<feature type="region of interest" description="Disordered" evidence="1">
    <location>
        <begin position="910"/>
        <end position="935"/>
    </location>
</feature>
<evidence type="ECO:0000313" key="3">
    <source>
        <dbReference type="Proteomes" id="UP001470230"/>
    </source>
</evidence>
<dbReference type="InterPro" id="IPR016024">
    <property type="entry name" value="ARM-type_fold"/>
</dbReference>
<reference evidence="2 3" key="1">
    <citation type="submission" date="2024-04" db="EMBL/GenBank/DDBJ databases">
        <title>Tritrichomonas musculus Genome.</title>
        <authorList>
            <person name="Alves-Ferreira E."/>
            <person name="Grigg M."/>
            <person name="Lorenzi H."/>
            <person name="Galac M."/>
        </authorList>
    </citation>
    <scope>NUCLEOTIDE SEQUENCE [LARGE SCALE GENOMIC DNA]</scope>
    <source>
        <strain evidence="2 3">EAF2021</strain>
    </source>
</reference>
<keyword evidence="3" id="KW-1185">Reference proteome</keyword>
<organism evidence="2 3">
    <name type="scientific">Tritrichomonas musculus</name>
    <dbReference type="NCBI Taxonomy" id="1915356"/>
    <lineage>
        <taxon>Eukaryota</taxon>
        <taxon>Metamonada</taxon>
        <taxon>Parabasalia</taxon>
        <taxon>Tritrichomonadida</taxon>
        <taxon>Tritrichomonadidae</taxon>
        <taxon>Tritrichomonas</taxon>
    </lineage>
</organism>
<evidence type="ECO:0000313" key="2">
    <source>
        <dbReference type="EMBL" id="KAK8848207.1"/>
    </source>
</evidence>
<dbReference type="SUPFAM" id="SSF48371">
    <property type="entry name" value="ARM repeat"/>
    <property type="match status" value="1"/>
</dbReference>
<dbReference type="EMBL" id="JAPFFF010000027">
    <property type="protein sequence ID" value="KAK8848207.1"/>
    <property type="molecule type" value="Genomic_DNA"/>
</dbReference>
<feature type="compositionally biased region" description="Acidic residues" evidence="1">
    <location>
        <begin position="921"/>
        <end position="931"/>
    </location>
</feature>
<proteinExistence type="predicted"/>
<evidence type="ECO:0000256" key="1">
    <source>
        <dbReference type="SAM" id="MobiDB-lite"/>
    </source>
</evidence>
<name>A0ABR2HKN4_9EUKA</name>
<accession>A0ABR2HKN4</accession>
<sequence length="1753" mass="201330">MTSKQLKSLTSASRHNDPSRTEQIFYDINHTIAIVNFDQSMKNNKSYKSGLFISIMNTIIPLLTHENLKIRMQVGSFLAHWCSLISAFSPESLLKGYQFFDSVSTLQPAAQSVIFNFFTNSISSIPPSQRLTYIGTCHCILMASQPEMLTKVTQDVWGILRSELTVSNIASIVKFLINSSIPKVVSFLCMKDPDSLFPIVSESSNLQFLKEFIPFWPDNILFKIDKIKDKICEAVKSSNSNDISAAIEIVILIADKMFIPPLIPQFRHWKEILNCMVDLWTSSNCNVSHKAALIDLFSALTKFEMIPVKYLRRFIVFKYLEKTNDPNSPILNLPTTIQVSIIKLSSVFVKNGKLPIGLTEFLKKQAIFRDPLLYVAVLHFLQKCFNEFFSMAPSNVTEILDLCLHPLPRYFVEQLQIIELFNIIDWNVFNLEMIHMNIIDVVLDFLKEPHPSVVEKLSFLIQKMNIELPYAKLDWFEDASYFLTIFHKLDPSFIIELLDETLLPSASYAIATDALVDAFLKTFEQSQKLTEIEINSDDESKELDDETNLKEIEDIKKKVDYFTEIAPIIFSRVIPIITDGVKALGYEIDASIKSLYNLSTKNWMPYSEKMPQLLEIINQDFRESTFGLMIKNSLKLMVLTVKYVDKLTETNAVGLVNIAKLFGCCFTRTTCELLLAIKDIIFNENIQNAMLLYYDRNLPFTESDIISVTAVQTVTWPHLLKNLREYLEVAADKNGEILVILDYILTIEDEAEDEMAAAIQTSSSSSITPSILAGINVNKNKAKITPSSSNTNSDSTPKADLKEEDINDNNEFLVKPYRSFLALKYRPEYVQNCMKIFPFNEWVITPDDFDFIGQQTEIKIHLEKLDPIHKEVVSQFPKSFITMRNQRKYSRVGEFRFKMSSKITLFQDSTSQIKETKSREEEEEEEEENNDDQNKMFFEKIEKTSEIKIKPPKIPKGINPYKGLNLNKLENEDKEKVVVDDDNDDECCSNFELFVFLWFSNRDVSDEQWKDIEKYAMEVHEDSRFVASFFSYAWRKNLPIDMERWPSLINVDYKSHFSFLSVSFYLSFFKDKHPSSNDGQIKDEDKGKEEHSEDIKYNDLPKEVIDLIERSAIALGIQTASEFNLIEAFKSETGIRKLVVESIMRIDQSRFAEMLPYTTLKTIDDVLNAMKDERLQCFLPDMFNVLIKLLPIQNIPTSLYSETEFKLPCRPVDFGNGFVINFDESNTKITDESNSEKNSKEEISSNNYENKPIIPNDSFGELLDKYTNSEISIMRKRENNKRLHLDILVTDAISNFIIGIQQQNLPNSITLTASQRNIISSFIFYLLNKIHFTREQFLRIIQLIPTSHPLYSYFLTAKVTPEEQAYLLNSSNVALSTEKILNETNNSYSYLNSNMTLKLSSPTNSSSNALNSSGNKMSLNSNLAKVVQQANITLNLNNAGNFTQDRFDRLISFLQNKPPSYSRELIKILILSISKSYSKSEDSKIESVSNCSSNHDIIVSSKSEYTKIIKNITPVFFELLIQGFDNFLPNTSSNNNKLNLSIYDKRFKFAQESILSFTEIDNDSLKFMKNVAMNSSHSVYIITRRLFEVIDRKLKSKSPNETKSKKDKDDEASYKFCKIFNALNDDLAIIELCDQIASILVSTPNENSHRHYLFDSIFTVEIFLKRLSPDQLIATFFSNDFLNSHAKTNVFVCTKMIMNAMKNSSDERIKANLSIISAIIKNRNNDPRFIELYESDDDIKSLSTLFLTNGLSD</sequence>
<comment type="caution">
    <text evidence="2">The sequence shown here is derived from an EMBL/GenBank/DDBJ whole genome shotgun (WGS) entry which is preliminary data.</text>
</comment>
<feature type="region of interest" description="Disordered" evidence="1">
    <location>
        <begin position="1229"/>
        <end position="1252"/>
    </location>
</feature>
<dbReference type="Proteomes" id="UP001470230">
    <property type="component" value="Unassembled WGS sequence"/>
</dbReference>
<gene>
    <name evidence="2" type="ORF">M9Y10_019263</name>
</gene>
<protein>
    <submittedName>
        <fullName evidence="2">Uncharacterized protein</fullName>
    </submittedName>
</protein>